<dbReference type="GO" id="GO:0045332">
    <property type="term" value="P:phospholipid translocation"/>
    <property type="evidence" value="ECO:0007669"/>
    <property type="project" value="UniProtKB-UniRule"/>
</dbReference>
<keyword evidence="5 6" id="KW-0472">Membrane</keyword>
<dbReference type="PANTHER" id="PTHR10926">
    <property type="entry name" value="CELL CYCLE CONTROL PROTEIN 50"/>
    <property type="match status" value="1"/>
</dbReference>
<evidence type="ECO:0000256" key="3">
    <source>
        <dbReference type="ARBA" id="ARBA00022692"/>
    </source>
</evidence>
<keyword evidence="4 8" id="KW-1133">Transmembrane helix</keyword>
<feature type="compositionally biased region" description="Polar residues" evidence="7">
    <location>
        <begin position="1"/>
        <end position="18"/>
    </location>
</feature>
<organism evidence="9 10">
    <name type="scientific">Cercospora kikuchii</name>
    <dbReference type="NCBI Taxonomy" id="84275"/>
    <lineage>
        <taxon>Eukaryota</taxon>
        <taxon>Fungi</taxon>
        <taxon>Dikarya</taxon>
        <taxon>Ascomycota</taxon>
        <taxon>Pezizomycotina</taxon>
        <taxon>Dothideomycetes</taxon>
        <taxon>Dothideomycetidae</taxon>
        <taxon>Mycosphaerellales</taxon>
        <taxon>Mycosphaerellaceae</taxon>
        <taxon>Cercospora</taxon>
    </lineage>
</organism>
<dbReference type="GeneID" id="68285850"/>
<feature type="transmembrane region" description="Helical" evidence="8">
    <location>
        <begin position="373"/>
        <end position="394"/>
    </location>
</feature>
<accession>A0A9P3CDL9</accession>
<name>A0A9P3CDL9_9PEZI</name>
<dbReference type="RefSeq" id="XP_044651295.1">
    <property type="nucleotide sequence ID" value="XM_044795360.1"/>
</dbReference>
<dbReference type="GO" id="GO:0005783">
    <property type="term" value="C:endoplasmic reticulum"/>
    <property type="evidence" value="ECO:0007669"/>
    <property type="project" value="TreeGrafter"/>
</dbReference>
<dbReference type="GO" id="GO:0005794">
    <property type="term" value="C:Golgi apparatus"/>
    <property type="evidence" value="ECO:0007669"/>
    <property type="project" value="TreeGrafter"/>
</dbReference>
<dbReference type="PANTHER" id="PTHR10926:SF0">
    <property type="entry name" value="CDC50, ISOFORM A"/>
    <property type="match status" value="1"/>
</dbReference>
<dbReference type="Pfam" id="PF03381">
    <property type="entry name" value="CDC50"/>
    <property type="match status" value="1"/>
</dbReference>
<evidence type="ECO:0000256" key="2">
    <source>
        <dbReference type="ARBA" id="ARBA00009457"/>
    </source>
</evidence>
<evidence type="ECO:0000256" key="1">
    <source>
        <dbReference type="ARBA" id="ARBA00004141"/>
    </source>
</evidence>
<comment type="caution">
    <text evidence="9">The sequence shown here is derived from an EMBL/GenBank/DDBJ whole genome shotgun (WGS) entry which is preliminary data.</text>
</comment>
<protein>
    <submittedName>
        <fullName evidence="9">Uncharacterized protein</fullName>
    </submittedName>
</protein>
<keyword evidence="3 8" id="KW-0812">Transmembrane</keyword>
<proteinExistence type="inferred from homology"/>
<comment type="subcellular location">
    <subcellularLocation>
        <location evidence="1">Membrane</location>
        <topology evidence="1">Multi-pass membrane protein</topology>
    </subcellularLocation>
</comment>
<evidence type="ECO:0000256" key="4">
    <source>
        <dbReference type="ARBA" id="ARBA00022989"/>
    </source>
</evidence>
<dbReference type="EMBL" id="BOLY01000001">
    <property type="protein sequence ID" value="GIZ36808.1"/>
    <property type="molecule type" value="Genomic_DNA"/>
</dbReference>
<evidence type="ECO:0000256" key="8">
    <source>
        <dbReference type="SAM" id="Phobius"/>
    </source>
</evidence>
<feature type="compositionally biased region" description="Basic and acidic residues" evidence="7">
    <location>
        <begin position="19"/>
        <end position="29"/>
    </location>
</feature>
<dbReference type="AlphaFoldDB" id="A0A9P3CDL9"/>
<sequence length="432" mass="48224">MSQTEVVHNDPDASSSRGSTEEKKSETKSRRPPNNAFRQQRLKAWQPILTPKTVLPLFFAVGIIFAPIGGLLLWASASVQELIIDYSDCTRDAPLCPNYANIPGDKITSHFKNSTDPANEPQWCIEREVQVGFPLNISIPTKGHNVSTTQCHLLFYIPDRLSGPVLLYYQLTNFYQNHRRYVQSFDQDQLKGNFRSNSSIGGSDCDPLKTGRINGTVGEEKAYYPCGLIANSIFNDTFANPVLLNAAGSEVGNVTYNMTNQGIAWSSDRELYGNAPYNVVDVIPPPNWQVAYPEGYNEQYPIPNLKEWEEFQVWMRTAGLPTFSKLALRNDVEAMEIGRYEMIINDYFPVRVYDGTKSILISTRTVMGGRNPFLGIAYIVVGGLCIVLGGVFTVTQLIRPRKLGDHSYLTWNTDQPSTATTTGRAPRTNEAA</sequence>
<comment type="similarity">
    <text evidence="2 6">Belongs to the CDC50/LEM3 family.</text>
</comment>
<gene>
    <name evidence="9" type="ORF">CKM354_000027500</name>
</gene>
<evidence type="ECO:0000256" key="7">
    <source>
        <dbReference type="SAM" id="MobiDB-lite"/>
    </source>
</evidence>
<reference evidence="9 10" key="1">
    <citation type="submission" date="2021-01" db="EMBL/GenBank/DDBJ databases">
        <title>Cercospora kikuchii MAFF 305040 whole genome shotgun sequence.</title>
        <authorList>
            <person name="Kashiwa T."/>
            <person name="Suzuki T."/>
        </authorList>
    </citation>
    <scope>NUCLEOTIDE SEQUENCE [LARGE SCALE GENOMIC DNA]</scope>
    <source>
        <strain evidence="9 10">MAFF 305040</strain>
    </source>
</reference>
<dbReference type="PIRSF" id="PIRSF015840">
    <property type="entry name" value="DUF284_TM_euk"/>
    <property type="match status" value="1"/>
</dbReference>
<dbReference type="GO" id="GO:0005886">
    <property type="term" value="C:plasma membrane"/>
    <property type="evidence" value="ECO:0007669"/>
    <property type="project" value="TreeGrafter"/>
</dbReference>
<evidence type="ECO:0000313" key="10">
    <source>
        <dbReference type="Proteomes" id="UP000825890"/>
    </source>
</evidence>
<dbReference type="OrthoDB" id="340608at2759"/>
<keyword evidence="10" id="KW-1185">Reference proteome</keyword>
<dbReference type="InterPro" id="IPR005045">
    <property type="entry name" value="CDC50/LEM3_fam"/>
</dbReference>
<dbReference type="Proteomes" id="UP000825890">
    <property type="component" value="Unassembled WGS sequence"/>
</dbReference>
<feature type="transmembrane region" description="Helical" evidence="8">
    <location>
        <begin position="53"/>
        <end position="75"/>
    </location>
</feature>
<evidence type="ECO:0000313" key="9">
    <source>
        <dbReference type="EMBL" id="GIZ36808.1"/>
    </source>
</evidence>
<evidence type="ECO:0000256" key="6">
    <source>
        <dbReference type="PIRNR" id="PIRNR015840"/>
    </source>
</evidence>
<feature type="region of interest" description="Disordered" evidence="7">
    <location>
        <begin position="1"/>
        <end position="37"/>
    </location>
</feature>
<evidence type="ECO:0000256" key="5">
    <source>
        <dbReference type="ARBA" id="ARBA00023136"/>
    </source>
</evidence>